<name>A0A0B0PNJ4_GOSAR</name>
<reference evidence="2" key="1">
    <citation type="submission" date="2014-09" db="EMBL/GenBank/DDBJ databases">
        <authorList>
            <person name="Mudge J."/>
            <person name="Ramaraj T."/>
            <person name="Lindquist I.E."/>
            <person name="Bharti A.K."/>
            <person name="Sundararajan A."/>
            <person name="Cameron C.T."/>
            <person name="Woodward J.E."/>
            <person name="May G.D."/>
            <person name="Brubaker C."/>
            <person name="Broadhvest J."/>
            <person name="Wilkins T.A."/>
        </authorList>
    </citation>
    <scope>NUCLEOTIDE SEQUENCE</scope>
    <source>
        <strain evidence="2">cv. AKA8401</strain>
    </source>
</reference>
<organism evidence="1 2">
    <name type="scientific">Gossypium arboreum</name>
    <name type="common">Tree cotton</name>
    <name type="synonym">Gossypium nanking</name>
    <dbReference type="NCBI Taxonomy" id="29729"/>
    <lineage>
        <taxon>Eukaryota</taxon>
        <taxon>Viridiplantae</taxon>
        <taxon>Streptophyta</taxon>
        <taxon>Embryophyta</taxon>
        <taxon>Tracheophyta</taxon>
        <taxon>Spermatophyta</taxon>
        <taxon>Magnoliopsida</taxon>
        <taxon>eudicotyledons</taxon>
        <taxon>Gunneridae</taxon>
        <taxon>Pentapetalae</taxon>
        <taxon>rosids</taxon>
        <taxon>malvids</taxon>
        <taxon>Malvales</taxon>
        <taxon>Malvaceae</taxon>
        <taxon>Malvoideae</taxon>
        <taxon>Gossypium</taxon>
    </lineage>
</organism>
<protein>
    <submittedName>
        <fullName evidence="1">Uncharacterized protein</fullName>
    </submittedName>
</protein>
<gene>
    <name evidence="1" type="ORF">F383_33784</name>
</gene>
<dbReference type="AlphaFoldDB" id="A0A0B0PNJ4"/>
<dbReference type="EMBL" id="KN437331">
    <property type="protein sequence ID" value="KHG26570.1"/>
    <property type="molecule type" value="Genomic_DNA"/>
</dbReference>
<evidence type="ECO:0000313" key="1">
    <source>
        <dbReference type="EMBL" id="KHG26570.1"/>
    </source>
</evidence>
<dbReference type="Proteomes" id="UP000032142">
    <property type="component" value="Unassembled WGS sequence"/>
</dbReference>
<evidence type="ECO:0000313" key="2">
    <source>
        <dbReference type="Proteomes" id="UP000032142"/>
    </source>
</evidence>
<sequence>MPLGSVSSSSPLLRYKG</sequence>
<keyword evidence="2" id="KW-1185">Reference proteome</keyword>
<proteinExistence type="predicted"/>
<accession>A0A0B0PNJ4</accession>